<dbReference type="Pfam" id="PF16113">
    <property type="entry name" value="ECH_2"/>
    <property type="match status" value="1"/>
</dbReference>
<comment type="similarity">
    <text evidence="4">Belongs to the enoyl-CoA hydratase/isomerase family.</text>
</comment>
<gene>
    <name evidence="13" type="ORF">CSKR_109124</name>
</gene>
<evidence type="ECO:0000256" key="10">
    <source>
        <dbReference type="ARBA" id="ARBA00024871"/>
    </source>
</evidence>
<dbReference type="InterPro" id="IPR029045">
    <property type="entry name" value="ClpP/crotonase-like_dom_sf"/>
</dbReference>
<comment type="catalytic activity">
    <reaction evidence="1">
        <text>3-hydroxy-2-methylpropanoyl-CoA + H2O = 3-hydroxy-2-methylpropanoate + CoA + H(+)</text>
        <dbReference type="Rhea" id="RHEA:20888"/>
        <dbReference type="ChEBI" id="CHEBI:11805"/>
        <dbReference type="ChEBI" id="CHEBI:15377"/>
        <dbReference type="ChEBI" id="CHEBI:15378"/>
        <dbReference type="ChEBI" id="CHEBI:57287"/>
        <dbReference type="ChEBI" id="CHEBI:57340"/>
        <dbReference type="EC" id="3.1.2.4"/>
    </reaction>
</comment>
<dbReference type="EMBL" id="NIRI02000042">
    <property type="protein sequence ID" value="KAG5451642.1"/>
    <property type="molecule type" value="Genomic_DNA"/>
</dbReference>
<evidence type="ECO:0000256" key="2">
    <source>
        <dbReference type="ARBA" id="ARBA00004173"/>
    </source>
</evidence>
<evidence type="ECO:0000313" key="14">
    <source>
        <dbReference type="Proteomes" id="UP000286415"/>
    </source>
</evidence>
<name>A0A8T1MRW5_CLOSI</name>
<dbReference type="Gene3D" id="3.90.226.10">
    <property type="entry name" value="2-enoyl-CoA Hydratase, Chain A, domain 1"/>
    <property type="match status" value="1"/>
</dbReference>
<evidence type="ECO:0000256" key="11">
    <source>
        <dbReference type="ARBA" id="ARBA00031181"/>
    </source>
</evidence>
<dbReference type="AlphaFoldDB" id="A0A8T1MRW5"/>
<dbReference type="GO" id="GO:0005739">
    <property type="term" value="C:mitochondrion"/>
    <property type="evidence" value="ECO:0007669"/>
    <property type="project" value="UniProtKB-SubCell"/>
</dbReference>
<evidence type="ECO:0000256" key="9">
    <source>
        <dbReference type="ARBA" id="ARBA00023128"/>
    </source>
</evidence>
<keyword evidence="7" id="KW-0101">Branched-chain amino acid catabolism</keyword>
<evidence type="ECO:0000256" key="5">
    <source>
        <dbReference type="ARBA" id="ARBA00011915"/>
    </source>
</evidence>
<evidence type="ECO:0000256" key="8">
    <source>
        <dbReference type="ARBA" id="ARBA00022801"/>
    </source>
</evidence>
<evidence type="ECO:0000256" key="7">
    <source>
        <dbReference type="ARBA" id="ARBA00022456"/>
    </source>
</evidence>
<reference evidence="13 14" key="1">
    <citation type="journal article" date="2018" name="Biotechnol. Adv.">
        <title>Improved genomic resources and new bioinformatic workflow for the carcinogenic parasite Clonorchis sinensis: Biotechnological implications.</title>
        <authorList>
            <person name="Wang D."/>
            <person name="Korhonen P.K."/>
            <person name="Gasser R.B."/>
            <person name="Young N.D."/>
        </authorList>
    </citation>
    <scope>NUCLEOTIDE SEQUENCE [LARGE SCALE GENOMIC DNA]</scope>
    <source>
        <strain evidence="13">Cs-k2</strain>
    </source>
</reference>
<evidence type="ECO:0000313" key="13">
    <source>
        <dbReference type="EMBL" id="KAG5451642.1"/>
    </source>
</evidence>
<dbReference type="EC" id="3.1.2.4" evidence="5"/>
<dbReference type="PANTHER" id="PTHR43176">
    <property type="entry name" value="3-HYDROXYISOBUTYRYL-COA HYDROLASE-RELATED"/>
    <property type="match status" value="1"/>
</dbReference>
<organism evidence="13 14">
    <name type="scientific">Clonorchis sinensis</name>
    <name type="common">Chinese liver fluke</name>
    <dbReference type="NCBI Taxonomy" id="79923"/>
    <lineage>
        <taxon>Eukaryota</taxon>
        <taxon>Metazoa</taxon>
        <taxon>Spiralia</taxon>
        <taxon>Lophotrochozoa</taxon>
        <taxon>Platyhelminthes</taxon>
        <taxon>Trematoda</taxon>
        <taxon>Digenea</taxon>
        <taxon>Opisthorchiida</taxon>
        <taxon>Opisthorchiata</taxon>
        <taxon>Opisthorchiidae</taxon>
        <taxon>Clonorchis</taxon>
    </lineage>
</organism>
<protein>
    <recommendedName>
        <fullName evidence="6">3-hydroxyisobutyryl-CoA hydrolase, mitochondrial</fullName>
        <ecNumber evidence="5">3.1.2.4</ecNumber>
    </recommendedName>
    <alternativeName>
        <fullName evidence="11">3-hydroxyisobutyryl-coenzyme A hydrolase</fullName>
    </alternativeName>
</protein>
<evidence type="ECO:0000256" key="3">
    <source>
        <dbReference type="ARBA" id="ARBA00005109"/>
    </source>
</evidence>
<dbReference type="PANTHER" id="PTHR43176:SF3">
    <property type="entry name" value="3-HYDROXYISOBUTYRYL-COA HYDROLASE, MITOCHONDRIAL"/>
    <property type="match status" value="1"/>
</dbReference>
<evidence type="ECO:0000259" key="12">
    <source>
        <dbReference type="Pfam" id="PF16113"/>
    </source>
</evidence>
<accession>A0A8T1MRW5</accession>
<dbReference type="InterPro" id="IPR032259">
    <property type="entry name" value="HIBYL-CoA-H"/>
</dbReference>
<comment type="caution">
    <text evidence="13">The sequence shown here is derived from an EMBL/GenBank/DDBJ whole genome shotgun (WGS) entry which is preliminary data.</text>
</comment>
<dbReference type="Proteomes" id="UP000286415">
    <property type="component" value="Unassembled WGS sequence"/>
</dbReference>
<keyword evidence="8 13" id="KW-0378">Hydrolase</keyword>
<dbReference type="NCBIfam" id="NF004127">
    <property type="entry name" value="PRK05617.1"/>
    <property type="match status" value="1"/>
</dbReference>
<proteinExistence type="inferred from homology"/>
<sequence length="471" mass="52016">MLAVAAEACPKCVVNQSQASGRPCFGVKSTFEHRGVRTPGSRVEYGVCSREPTCLYIRLDSRAYFALYCVRMFSGFSPSHAIFRFTGLRLIPNVRNSSQDSSVILTEFKSCGIITLNRPKVLNSLNLPMIRCIYPRLKKWNESASISHVIIEGTGTKAFCAGGDVRAVVDAAKAKDALAQSFFREEYQLNHLIGTLSKPFIALLDGITMGGGVGLSVHGKYRVATENTVFAMPETALGLFPDVGGGYFLPRLKHPGLGAFLALTGQRLHGLDVVWTGVATHYTPSDQLETLREDLCNLAFASIQNNLDVEKVDTAITQQLKRFNQTPSIPQSIGPHLNSIAEVFALFESHKPVTVEDILRKLEAYGSAHADNRSWADNYLKLLSRVSPTSLKVTLRQLQEGSKLSFTDNFKMEFRLSQHFVRGHDFPEGVRAILIDKDNKPKWNPSTLSAVTQELVDSYFSAIPGIVDWTP</sequence>
<keyword evidence="9" id="KW-0496">Mitochondrion</keyword>
<dbReference type="CDD" id="cd06558">
    <property type="entry name" value="crotonase-like"/>
    <property type="match status" value="1"/>
</dbReference>
<evidence type="ECO:0000256" key="1">
    <source>
        <dbReference type="ARBA" id="ARBA00001709"/>
    </source>
</evidence>
<comment type="subcellular location">
    <subcellularLocation>
        <location evidence="2">Mitochondrion</location>
    </subcellularLocation>
</comment>
<comment type="pathway">
    <text evidence="3">Amino-acid degradation; L-valine degradation.</text>
</comment>
<dbReference type="SUPFAM" id="SSF52096">
    <property type="entry name" value="ClpP/crotonase"/>
    <property type="match status" value="1"/>
</dbReference>
<dbReference type="FunFam" id="3.90.226.10:FF:000026">
    <property type="entry name" value="3-hydroxyisobutyryl-CoA hydrolase, mitochondrial"/>
    <property type="match status" value="1"/>
</dbReference>
<evidence type="ECO:0000256" key="6">
    <source>
        <dbReference type="ARBA" id="ARBA00016714"/>
    </source>
</evidence>
<feature type="domain" description="Enoyl-CoA hydratase/isomerase" evidence="12">
    <location>
        <begin position="111"/>
        <end position="460"/>
    </location>
</feature>
<comment type="function">
    <text evidence="10">Hydrolyzes 3-hydroxyisobutyryl-CoA (HIBYL-CoA), a saline catabolite. Has high activity toward isobutyryl-CoA. Could be an isobutyryl-CoA dehydrogenase that functions in valine catabolism. Also hydrolyzes 3-hydroxypropanoyl-CoA.</text>
</comment>
<dbReference type="GO" id="GO:0006574">
    <property type="term" value="P:L-valine catabolic process"/>
    <property type="evidence" value="ECO:0007669"/>
    <property type="project" value="TreeGrafter"/>
</dbReference>
<keyword evidence="14" id="KW-1185">Reference proteome</keyword>
<dbReference type="InterPro" id="IPR045004">
    <property type="entry name" value="ECH_dom"/>
</dbReference>
<dbReference type="GO" id="GO:0003860">
    <property type="term" value="F:3-hydroxyisobutyryl-CoA hydrolase activity"/>
    <property type="evidence" value="ECO:0007669"/>
    <property type="project" value="UniProtKB-EC"/>
</dbReference>
<reference evidence="13 14" key="2">
    <citation type="journal article" date="2021" name="Genomics">
        <title>High-quality reference genome for Clonorchis sinensis.</title>
        <authorList>
            <person name="Young N.D."/>
            <person name="Stroehlein A.J."/>
            <person name="Kinkar L."/>
            <person name="Wang T."/>
            <person name="Sohn W.M."/>
            <person name="Chang B.C.H."/>
            <person name="Kaur P."/>
            <person name="Weisz D."/>
            <person name="Dudchenko O."/>
            <person name="Aiden E.L."/>
            <person name="Korhonen P.K."/>
            <person name="Gasser R.B."/>
        </authorList>
    </citation>
    <scope>NUCLEOTIDE SEQUENCE [LARGE SCALE GENOMIC DNA]</scope>
    <source>
        <strain evidence="13">Cs-k2</strain>
    </source>
</reference>
<evidence type="ECO:0000256" key="4">
    <source>
        <dbReference type="ARBA" id="ARBA00005254"/>
    </source>
</evidence>
<dbReference type="OrthoDB" id="1737613at2759"/>